<protein>
    <submittedName>
        <fullName evidence="2">Uncharacterized protein</fullName>
    </submittedName>
</protein>
<evidence type="ECO:0000256" key="1">
    <source>
        <dbReference type="SAM" id="MobiDB-lite"/>
    </source>
</evidence>
<evidence type="ECO:0000313" key="3">
    <source>
        <dbReference type="Proteomes" id="UP001610444"/>
    </source>
</evidence>
<dbReference type="GeneID" id="98153461"/>
<dbReference type="EMBL" id="JBFXLR010000002">
    <property type="protein sequence ID" value="KAL2860273.1"/>
    <property type="molecule type" value="Genomic_DNA"/>
</dbReference>
<feature type="compositionally biased region" description="Polar residues" evidence="1">
    <location>
        <begin position="1"/>
        <end position="16"/>
    </location>
</feature>
<feature type="region of interest" description="Disordered" evidence="1">
    <location>
        <begin position="1"/>
        <end position="27"/>
    </location>
</feature>
<proteinExistence type="predicted"/>
<dbReference type="Proteomes" id="UP001610444">
    <property type="component" value="Unassembled WGS sequence"/>
</dbReference>
<accession>A0ABR4L6Z6</accession>
<dbReference type="RefSeq" id="XP_070904964.1">
    <property type="nucleotide sequence ID" value="XM_071038297.1"/>
</dbReference>
<organism evidence="2 3">
    <name type="scientific">Aspergillus pseudodeflectus</name>
    <dbReference type="NCBI Taxonomy" id="176178"/>
    <lineage>
        <taxon>Eukaryota</taxon>
        <taxon>Fungi</taxon>
        <taxon>Dikarya</taxon>
        <taxon>Ascomycota</taxon>
        <taxon>Pezizomycotina</taxon>
        <taxon>Eurotiomycetes</taxon>
        <taxon>Eurotiomycetidae</taxon>
        <taxon>Eurotiales</taxon>
        <taxon>Aspergillaceae</taxon>
        <taxon>Aspergillus</taxon>
        <taxon>Aspergillus subgen. Nidulantes</taxon>
    </lineage>
</organism>
<gene>
    <name evidence="2" type="ORF">BJX68DRAFT_224783</name>
</gene>
<keyword evidence="3" id="KW-1185">Reference proteome</keyword>
<sequence>MEGGTKPTNASSTGPSKKQEHLRAGYEEMRQTCRRPAVSLGLLNGRYKINAPGLNCDSRMSLCLDGTSIWGEFQLGDMEGVFFMPERPWNITRTSNGRCPFERRGVERKVDRGYYAPKCTGEMISSRRQCRRHILLGYHRRRLRGRRAL</sequence>
<comment type="caution">
    <text evidence="2">The sequence shown here is derived from an EMBL/GenBank/DDBJ whole genome shotgun (WGS) entry which is preliminary data.</text>
</comment>
<feature type="compositionally biased region" description="Basic and acidic residues" evidence="1">
    <location>
        <begin position="17"/>
        <end position="27"/>
    </location>
</feature>
<evidence type="ECO:0000313" key="2">
    <source>
        <dbReference type="EMBL" id="KAL2860273.1"/>
    </source>
</evidence>
<name>A0ABR4L6Z6_9EURO</name>
<reference evidence="2 3" key="1">
    <citation type="submission" date="2024-07" db="EMBL/GenBank/DDBJ databases">
        <title>Section-level genome sequencing and comparative genomics of Aspergillus sections Usti and Cavernicolus.</title>
        <authorList>
            <consortium name="Lawrence Berkeley National Laboratory"/>
            <person name="Nybo J.L."/>
            <person name="Vesth T.C."/>
            <person name="Theobald S."/>
            <person name="Frisvad J.C."/>
            <person name="Larsen T.O."/>
            <person name="Kjaerboelling I."/>
            <person name="Rothschild-Mancinelli K."/>
            <person name="Lyhne E.K."/>
            <person name="Kogle M.E."/>
            <person name="Barry K."/>
            <person name="Clum A."/>
            <person name="Na H."/>
            <person name="Ledsgaard L."/>
            <person name="Lin J."/>
            <person name="Lipzen A."/>
            <person name="Kuo A."/>
            <person name="Riley R."/>
            <person name="Mondo S."/>
            <person name="LaButti K."/>
            <person name="Haridas S."/>
            <person name="Pangalinan J."/>
            <person name="Salamov A.A."/>
            <person name="Simmons B.A."/>
            <person name="Magnuson J.K."/>
            <person name="Chen J."/>
            <person name="Drula E."/>
            <person name="Henrissat B."/>
            <person name="Wiebenga A."/>
            <person name="Lubbers R.J."/>
            <person name="Gomes A.C."/>
            <person name="Macurrencykelacurrency M.R."/>
            <person name="Stajich J."/>
            <person name="Grigoriev I.V."/>
            <person name="Mortensen U.H."/>
            <person name="De vries R.P."/>
            <person name="Baker S.E."/>
            <person name="Andersen M.R."/>
        </authorList>
    </citation>
    <scope>NUCLEOTIDE SEQUENCE [LARGE SCALE GENOMIC DNA]</scope>
    <source>
        <strain evidence="2 3">CBS 756.74</strain>
    </source>
</reference>